<accession>A0A9W8H1Y2</accession>
<dbReference type="SUPFAM" id="SSF53383">
    <property type="entry name" value="PLP-dependent transferases"/>
    <property type="match status" value="1"/>
</dbReference>
<dbReference type="InterPro" id="IPR015421">
    <property type="entry name" value="PyrdxlP-dep_Trfase_major"/>
</dbReference>
<keyword evidence="2" id="KW-0663">Pyridoxal phosphate</keyword>
<evidence type="ECO:0000313" key="4">
    <source>
        <dbReference type="EMBL" id="KAJ2754656.1"/>
    </source>
</evidence>
<reference evidence="4" key="1">
    <citation type="submission" date="2022-07" db="EMBL/GenBank/DDBJ databases">
        <title>Phylogenomic reconstructions and comparative analyses of Kickxellomycotina fungi.</title>
        <authorList>
            <person name="Reynolds N.K."/>
            <person name="Stajich J.E."/>
            <person name="Barry K."/>
            <person name="Grigoriev I.V."/>
            <person name="Crous P."/>
            <person name="Smith M.E."/>
        </authorList>
    </citation>
    <scope>NUCLEOTIDE SEQUENCE</scope>
    <source>
        <strain evidence="4">BCRC 34297</strain>
    </source>
</reference>
<comment type="caution">
    <text evidence="4">The sequence shown here is derived from an EMBL/GenBank/DDBJ whole genome shotgun (WGS) entry which is preliminary data.</text>
</comment>
<gene>
    <name evidence="4" type="ORF">GGI19_002246</name>
</gene>
<dbReference type="InterPro" id="IPR015422">
    <property type="entry name" value="PyrdxlP-dep_Trfase_small"/>
</dbReference>
<dbReference type="PANTHER" id="PTHR43795">
    <property type="entry name" value="BIFUNCTIONAL ASPARTATE AMINOTRANSFERASE AND GLUTAMATE/ASPARTATE-PREPHENATE AMINOTRANSFERASE-RELATED"/>
    <property type="match status" value="1"/>
</dbReference>
<dbReference type="OrthoDB" id="7042322at2759"/>
<proteinExistence type="inferred from homology"/>
<evidence type="ECO:0000256" key="2">
    <source>
        <dbReference type="ARBA" id="ARBA00022898"/>
    </source>
</evidence>
<dbReference type="Pfam" id="PF00155">
    <property type="entry name" value="Aminotran_1_2"/>
    <property type="match status" value="1"/>
</dbReference>
<dbReference type="InterPro" id="IPR050478">
    <property type="entry name" value="Ethylene_sulfur-biosynth"/>
</dbReference>
<dbReference type="PRINTS" id="PR00753">
    <property type="entry name" value="ACCSYNTHASE"/>
</dbReference>
<dbReference type="InterPro" id="IPR004839">
    <property type="entry name" value="Aminotransferase_I/II_large"/>
</dbReference>
<feature type="domain" description="Aminotransferase class I/classII large" evidence="3">
    <location>
        <begin position="64"/>
        <end position="435"/>
    </location>
</feature>
<evidence type="ECO:0000259" key="3">
    <source>
        <dbReference type="Pfam" id="PF00155"/>
    </source>
</evidence>
<evidence type="ECO:0000313" key="5">
    <source>
        <dbReference type="Proteomes" id="UP001140011"/>
    </source>
</evidence>
<dbReference type="Proteomes" id="UP001140011">
    <property type="component" value="Unassembled WGS sequence"/>
</dbReference>
<keyword evidence="5" id="KW-1185">Reference proteome</keyword>
<dbReference type="Gene3D" id="3.40.640.10">
    <property type="entry name" value="Type I PLP-dependent aspartate aminotransferase-like (Major domain)"/>
    <property type="match status" value="1"/>
</dbReference>
<dbReference type="InterPro" id="IPR015424">
    <property type="entry name" value="PyrdxlP-dep_Trfase"/>
</dbReference>
<dbReference type="InterPro" id="IPR004838">
    <property type="entry name" value="NHTrfase_class1_PyrdxlP-BS"/>
</dbReference>
<dbReference type="GO" id="GO:0006520">
    <property type="term" value="P:amino acid metabolic process"/>
    <property type="evidence" value="ECO:0007669"/>
    <property type="project" value="TreeGrafter"/>
</dbReference>
<dbReference type="Gene3D" id="3.90.1150.10">
    <property type="entry name" value="Aspartate Aminotransferase, domain 1"/>
    <property type="match status" value="1"/>
</dbReference>
<name>A0A9W8H1Y2_9FUNG</name>
<dbReference type="AlphaFoldDB" id="A0A9W8H1Y2"/>
<evidence type="ECO:0000256" key="1">
    <source>
        <dbReference type="ARBA" id="ARBA00007441"/>
    </source>
</evidence>
<dbReference type="GO" id="GO:0030170">
    <property type="term" value="F:pyridoxal phosphate binding"/>
    <property type="evidence" value="ECO:0007669"/>
    <property type="project" value="InterPro"/>
</dbReference>
<dbReference type="GO" id="GO:0008483">
    <property type="term" value="F:transaminase activity"/>
    <property type="evidence" value="ECO:0007669"/>
    <property type="project" value="TreeGrafter"/>
</dbReference>
<sequence length="441" mass="49274">MHALELSTGALAALKKEPIISKAFTWIGKNGYSKDTNPQGIINAGIAANKTITPLLIDKLNSLAKVIDSDLEYNSPQGGPELRGEIASMFNRHFNPAAPVIPEDIVVTNGCTTAIEMLAFATCEPGDRILIPTPCYAALDSDMSARPQARATMVEMPLEETMCVSQITYFERAIVEIEARDERAKMLFLMSPHNPLGVSYPKPVLRAFFEFASRHNLFVVVDEIYALSVFDRSDDVTPFESVLSWPDLDAYIDPSAVIVMHGLSKDFGLNGFRMGWILSPWNKKLLNALNNYAPFGYRPAYTDRMITNLLSDHEFIDNLLVISQKHLAENYKQTADFCTSHGIEFIPCTAGHFVWLRLPVRVCAKTLQALGRITAAEASKVQWSMYNELVVWENLICNERVYMPPGQAFSSVEGGWFRLTFSISKPELDLTLDRLSRGCFL</sequence>
<comment type="similarity">
    <text evidence="1">Belongs to the class-I pyridoxal-phosphate-dependent aminotransferase family.</text>
</comment>
<dbReference type="PROSITE" id="PS00105">
    <property type="entry name" value="AA_TRANSFER_CLASS_1"/>
    <property type="match status" value="1"/>
</dbReference>
<protein>
    <recommendedName>
        <fullName evidence="3">Aminotransferase class I/classII large domain-containing protein</fullName>
    </recommendedName>
</protein>
<dbReference type="CDD" id="cd00609">
    <property type="entry name" value="AAT_like"/>
    <property type="match status" value="1"/>
</dbReference>
<dbReference type="EMBL" id="JANBUH010000103">
    <property type="protein sequence ID" value="KAJ2754656.1"/>
    <property type="molecule type" value="Genomic_DNA"/>
</dbReference>
<organism evidence="4 5">
    <name type="scientific">Coemansia pectinata</name>
    <dbReference type="NCBI Taxonomy" id="1052879"/>
    <lineage>
        <taxon>Eukaryota</taxon>
        <taxon>Fungi</taxon>
        <taxon>Fungi incertae sedis</taxon>
        <taxon>Zoopagomycota</taxon>
        <taxon>Kickxellomycotina</taxon>
        <taxon>Kickxellomycetes</taxon>
        <taxon>Kickxellales</taxon>
        <taxon>Kickxellaceae</taxon>
        <taxon>Coemansia</taxon>
    </lineage>
</organism>
<dbReference type="PANTHER" id="PTHR43795:SF39">
    <property type="entry name" value="AMINOTRANSFERASE CLASS I_CLASSII DOMAIN-CONTAINING PROTEIN"/>
    <property type="match status" value="1"/>
</dbReference>